<gene>
    <name evidence="1" type="ORF">NP439_02880</name>
</gene>
<proteinExistence type="predicted"/>
<evidence type="ECO:0000313" key="2">
    <source>
        <dbReference type="Proteomes" id="UP001059773"/>
    </source>
</evidence>
<keyword evidence="2" id="KW-1185">Reference proteome</keyword>
<dbReference type="RefSeq" id="WP_256708706.1">
    <property type="nucleotide sequence ID" value="NZ_CP101914.1"/>
</dbReference>
<dbReference type="Proteomes" id="UP001059773">
    <property type="component" value="Chromosome"/>
</dbReference>
<name>A0ABY5JTL4_9BACI</name>
<dbReference type="EMBL" id="CP101914">
    <property type="protein sequence ID" value="UUI03658.1"/>
    <property type="molecule type" value="Genomic_DNA"/>
</dbReference>
<reference evidence="1" key="1">
    <citation type="submission" date="2022-07" db="EMBL/GenBank/DDBJ databases">
        <title>FELIX.</title>
        <authorList>
            <person name="Wan K.H."/>
            <person name="Park S."/>
            <person name="Lawrence Q."/>
            <person name="Eichenberger J.P."/>
            <person name="Booth B.W."/>
            <person name="Piaggio A.J."/>
            <person name="Chandler J.C."/>
            <person name="Franklin A.B."/>
            <person name="Celniker S.E."/>
        </authorList>
    </citation>
    <scope>NUCLEOTIDE SEQUENCE</scope>
    <source>
        <strain evidence="1">QA-1986 374</strain>
    </source>
</reference>
<evidence type="ECO:0008006" key="3">
    <source>
        <dbReference type="Google" id="ProtNLM"/>
    </source>
</evidence>
<protein>
    <recommendedName>
        <fullName evidence="3">Topology modulation protein</fullName>
    </recommendedName>
</protein>
<organism evidence="1 2">
    <name type="scientific">Oceanobacillus jeddahense</name>
    <dbReference type="NCBI Taxonomy" id="1462527"/>
    <lineage>
        <taxon>Bacteria</taxon>
        <taxon>Bacillati</taxon>
        <taxon>Bacillota</taxon>
        <taxon>Bacilli</taxon>
        <taxon>Bacillales</taxon>
        <taxon>Bacillaceae</taxon>
        <taxon>Oceanobacillus</taxon>
    </lineage>
</organism>
<accession>A0ABY5JTL4</accession>
<evidence type="ECO:0000313" key="1">
    <source>
        <dbReference type="EMBL" id="UUI03658.1"/>
    </source>
</evidence>
<sequence length="65" mass="7157">MGKVMKIHIIGGAGSEKTHLAKVLSDMFVIPAADLDNLFWNKSYGTKKDPVIRDKELEAILSEDA</sequence>